<dbReference type="AlphaFoldDB" id="A1ZFB9"/>
<accession>A1ZFB9</accession>
<proteinExistence type="predicted"/>
<feature type="transmembrane region" description="Helical" evidence="1">
    <location>
        <begin position="89"/>
        <end position="111"/>
    </location>
</feature>
<feature type="transmembrane region" description="Helical" evidence="1">
    <location>
        <begin position="117"/>
        <end position="142"/>
    </location>
</feature>
<reference evidence="2 3" key="1">
    <citation type="submission" date="2007-01" db="EMBL/GenBank/DDBJ databases">
        <authorList>
            <person name="Haygood M."/>
            <person name="Podell S."/>
            <person name="Anderson C."/>
            <person name="Hopkinson B."/>
            <person name="Roe K."/>
            <person name="Barbeau K."/>
            <person name="Gaasterland T."/>
            <person name="Ferriera S."/>
            <person name="Johnson J."/>
            <person name="Kravitz S."/>
            <person name="Beeson K."/>
            <person name="Sutton G."/>
            <person name="Rogers Y.-H."/>
            <person name="Friedman R."/>
            <person name="Frazier M."/>
            <person name="Venter J.C."/>
        </authorList>
    </citation>
    <scope>NUCLEOTIDE SEQUENCE [LARGE SCALE GENOMIC DNA]</scope>
    <source>
        <strain evidence="2 3">ATCC 23134</strain>
    </source>
</reference>
<keyword evidence="1" id="KW-1133">Transmembrane helix</keyword>
<sequence length="234" mass="26592">MKNATPQKPSAEQLWASYQPGKSNEEKFWAKYEALLTHAIQSNLSITPVAPTGQTQPKNPATSIPAFPPPGEPRLAVFKPRSISYTPRLLASLSVPLGIALYVFFDTGIVFSKDLTLLSVAFMLVFGVLTPLLYASSAYIFSITHSGLYIKRLLFYSNEHYFAWRDLYSVDIIEEHPKGKEIRGKHRLDIVPVQGKKQSFVYHLSDDNHRDFVKAVRFRVIHFSCQSKHYYPVK</sequence>
<dbReference type="EMBL" id="AAWS01000005">
    <property type="protein sequence ID" value="EAY30693.1"/>
    <property type="molecule type" value="Genomic_DNA"/>
</dbReference>
<comment type="caution">
    <text evidence="2">The sequence shown here is derived from an EMBL/GenBank/DDBJ whole genome shotgun (WGS) entry which is preliminary data.</text>
</comment>
<name>A1ZFB9_MICM2</name>
<gene>
    <name evidence="2" type="ORF">M23134_01017</name>
</gene>
<evidence type="ECO:0000313" key="3">
    <source>
        <dbReference type="Proteomes" id="UP000004095"/>
    </source>
</evidence>
<protein>
    <submittedName>
        <fullName evidence="2">Uncharacterized protein</fullName>
    </submittedName>
</protein>
<organism evidence="2 3">
    <name type="scientific">Microscilla marina ATCC 23134</name>
    <dbReference type="NCBI Taxonomy" id="313606"/>
    <lineage>
        <taxon>Bacteria</taxon>
        <taxon>Pseudomonadati</taxon>
        <taxon>Bacteroidota</taxon>
        <taxon>Cytophagia</taxon>
        <taxon>Cytophagales</taxon>
        <taxon>Microscillaceae</taxon>
        <taxon>Microscilla</taxon>
    </lineage>
</organism>
<evidence type="ECO:0000256" key="1">
    <source>
        <dbReference type="SAM" id="Phobius"/>
    </source>
</evidence>
<keyword evidence="1" id="KW-0472">Membrane</keyword>
<keyword evidence="3" id="KW-1185">Reference proteome</keyword>
<evidence type="ECO:0000313" key="2">
    <source>
        <dbReference type="EMBL" id="EAY30693.1"/>
    </source>
</evidence>
<dbReference type="RefSeq" id="WP_002694383.1">
    <property type="nucleotide sequence ID" value="NZ_AAWS01000005.1"/>
</dbReference>
<dbReference type="Proteomes" id="UP000004095">
    <property type="component" value="Unassembled WGS sequence"/>
</dbReference>
<keyword evidence="1" id="KW-0812">Transmembrane</keyword>